<name>A0A9Q3BVC7_9BASI</name>
<protein>
    <submittedName>
        <fullName evidence="1">Uncharacterized protein</fullName>
    </submittedName>
</protein>
<evidence type="ECO:0000313" key="2">
    <source>
        <dbReference type="Proteomes" id="UP000765509"/>
    </source>
</evidence>
<sequence>MPPKKTTTDAVRLKTHTILRIKVMTLSMLKMTIMLMNLCILKPLLLDETSHDETPPTSPQNIQAFQEREKIEHDTIGQEDMTDIMPGPEPKVLASTDVQGIFLSHIEEFEEIFNYHLNISQE</sequence>
<reference evidence="1" key="1">
    <citation type="submission" date="2021-03" db="EMBL/GenBank/DDBJ databases">
        <title>Draft genome sequence of rust myrtle Austropuccinia psidii MF-1, a brazilian biotype.</title>
        <authorList>
            <person name="Quecine M.C."/>
            <person name="Pachon D.M.R."/>
            <person name="Bonatelli M.L."/>
            <person name="Correr F.H."/>
            <person name="Franceschini L.M."/>
            <person name="Leite T.F."/>
            <person name="Margarido G.R.A."/>
            <person name="Almeida C.A."/>
            <person name="Ferrarezi J.A."/>
            <person name="Labate C.A."/>
        </authorList>
    </citation>
    <scope>NUCLEOTIDE SEQUENCE</scope>
    <source>
        <strain evidence="1">MF-1</strain>
    </source>
</reference>
<dbReference type="EMBL" id="AVOT02002999">
    <property type="protein sequence ID" value="MBW0472189.1"/>
    <property type="molecule type" value="Genomic_DNA"/>
</dbReference>
<evidence type="ECO:0000313" key="1">
    <source>
        <dbReference type="EMBL" id="MBW0472189.1"/>
    </source>
</evidence>
<dbReference type="Proteomes" id="UP000765509">
    <property type="component" value="Unassembled WGS sequence"/>
</dbReference>
<comment type="caution">
    <text evidence="1">The sequence shown here is derived from an EMBL/GenBank/DDBJ whole genome shotgun (WGS) entry which is preliminary data.</text>
</comment>
<gene>
    <name evidence="1" type="ORF">O181_011904</name>
</gene>
<accession>A0A9Q3BVC7</accession>
<keyword evidence="2" id="KW-1185">Reference proteome</keyword>
<dbReference type="AlphaFoldDB" id="A0A9Q3BVC7"/>
<proteinExistence type="predicted"/>
<organism evidence="1 2">
    <name type="scientific">Austropuccinia psidii MF-1</name>
    <dbReference type="NCBI Taxonomy" id="1389203"/>
    <lineage>
        <taxon>Eukaryota</taxon>
        <taxon>Fungi</taxon>
        <taxon>Dikarya</taxon>
        <taxon>Basidiomycota</taxon>
        <taxon>Pucciniomycotina</taxon>
        <taxon>Pucciniomycetes</taxon>
        <taxon>Pucciniales</taxon>
        <taxon>Sphaerophragmiaceae</taxon>
        <taxon>Austropuccinia</taxon>
    </lineage>
</organism>